<feature type="signal peptide" evidence="1">
    <location>
        <begin position="1"/>
        <end position="19"/>
    </location>
</feature>
<evidence type="ECO:0000313" key="3">
    <source>
        <dbReference type="EMBL" id="MBC6109973.1"/>
    </source>
</evidence>
<reference evidence="3 4" key="1">
    <citation type="submission" date="2020-08" db="EMBL/GenBank/DDBJ databases">
        <authorList>
            <person name="Sun Q."/>
            <person name="Inoue M."/>
        </authorList>
    </citation>
    <scope>NUCLEOTIDE SEQUENCE [LARGE SCALE GENOMIC DNA]</scope>
    <source>
        <strain evidence="3 4">CCM 8938</strain>
    </source>
</reference>
<evidence type="ECO:0000313" key="4">
    <source>
        <dbReference type="Proteomes" id="UP000652755"/>
    </source>
</evidence>
<evidence type="ECO:0000256" key="1">
    <source>
        <dbReference type="SAM" id="SignalP"/>
    </source>
</evidence>
<protein>
    <submittedName>
        <fullName evidence="3">SusE domain-containing protein</fullName>
    </submittedName>
</protein>
<feature type="chain" id="PRO_5047091453" evidence="1">
    <location>
        <begin position="20"/>
        <end position="349"/>
    </location>
</feature>
<dbReference type="InterPro" id="IPR025970">
    <property type="entry name" value="SusE"/>
</dbReference>
<keyword evidence="1" id="KW-0732">Signal</keyword>
<organism evidence="3 4">
    <name type="scientific">Pedobacter fastidiosus</name>
    <dbReference type="NCBI Taxonomy" id="2765361"/>
    <lineage>
        <taxon>Bacteria</taxon>
        <taxon>Pseudomonadati</taxon>
        <taxon>Bacteroidota</taxon>
        <taxon>Sphingobacteriia</taxon>
        <taxon>Sphingobacteriales</taxon>
        <taxon>Sphingobacteriaceae</taxon>
        <taxon>Pedobacter</taxon>
    </lineage>
</organism>
<dbReference type="CDD" id="cd12956">
    <property type="entry name" value="CBM_SusE-F_like"/>
    <property type="match status" value="1"/>
</dbReference>
<gene>
    <name evidence="3" type="ORF">H7U22_06020</name>
</gene>
<comment type="caution">
    <text evidence="3">The sequence shown here is derived from an EMBL/GenBank/DDBJ whole genome shotgun (WGS) entry which is preliminary data.</text>
</comment>
<name>A0ABR7KQI7_9SPHI</name>
<keyword evidence="4" id="KW-1185">Reference proteome</keyword>
<accession>A0ABR7KQI7</accession>
<sequence>MKRLIYFILFFVTAFTACKKDNNIVATIKTNVGAPIITIPVNASAIVITAPDTTKAFKVKWKKADFGVAVVLNYTVQLDAAGKNFASAVNIGNSNADSVSMSLGSLNTTLLNVLNLTANAKSDVEIRVTATLSNNNKITSVPIKISVTTYKELAPDKLFVPGAYQNWAPDVAPFIRFVADSKYEGFVYMSVADQFKFTSAADWNHINYGDGGAGKLTTDGLAGGVTVSAPGYYKLNVDTKNLTYSTALIQSFGIIGSATSGVWDNSTPMTYDKTNGVWKVTANLVAGALKFRANNVWDINFGPADVNAFTGTLIQTNDAITITANGNYTITIDFKQATANKYLYTVVKN</sequence>
<dbReference type="PROSITE" id="PS51257">
    <property type="entry name" value="PROKAR_LIPOPROTEIN"/>
    <property type="match status" value="1"/>
</dbReference>
<dbReference type="Gene3D" id="2.60.40.3620">
    <property type="match status" value="2"/>
</dbReference>
<feature type="domain" description="SusE outer membrane protein" evidence="2">
    <location>
        <begin position="37"/>
        <end position="128"/>
    </location>
</feature>
<dbReference type="Pfam" id="PF14292">
    <property type="entry name" value="SusE"/>
    <property type="match status" value="1"/>
</dbReference>
<dbReference type="RefSeq" id="WP_187070448.1">
    <property type="nucleotide sequence ID" value="NZ_JACRYL010000004.1"/>
</dbReference>
<dbReference type="EMBL" id="JACRYL010000004">
    <property type="protein sequence ID" value="MBC6109973.1"/>
    <property type="molecule type" value="Genomic_DNA"/>
</dbReference>
<proteinExistence type="predicted"/>
<dbReference type="Proteomes" id="UP000652755">
    <property type="component" value="Unassembled WGS sequence"/>
</dbReference>
<dbReference type="CDD" id="cd12967">
    <property type="entry name" value="CBM_SusE-F_like_u1"/>
    <property type="match status" value="1"/>
</dbReference>
<evidence type="ECO:0000259" key="2">
    <source>
        <dbReference type="Pfam" id="PF14292"/>
    </source>
</evidence>